<dbReference type="InterPro" id="IPR008278">
    <property type="entry name" value="4-PPantetheinyl_Trfase_dom"/>
</dbReference>
<protein>
    <recommendedName>
        <fullName evidence="7">4'-phosphopantetheinyl transferase</fullName>
    </recommendedName>
</protein>
<feature type="domain" description="4'-phosphopantetheinyl transferase" evidence="3">
    <location>
        <begin position="107"/>
        <end position="173"/>
    </location>
</feature>
<dbReference type="InterPro" id="IPR055066">
    <property type="entry name" value="AASDHPPT_N"/>
</dbReference>
<evidence type="ECO:0008006" key="7">
    <source>
        <dbReference type="Google" id="ProtNLM"/>
    </source>
</evidence>
<dbReference type="PANTHER" id="PTHR12215">
    <property type="entry name" value="PHOSPHOPANTETHEINE TRANSFERASE"/>
    <property type="match status" value="1"/>
</dbReference>
<feature type="domain" description="4'-phosphopantetheinyl transferase N-terminal" evidence="4">
    <location>
        <begin position="25"/>
        <end position="100"/>
    </location>
</feature>
<dbReference type="GO" id="GO:0000287">
    <property type="term" value="F:magnesium ion binding"/>
    <property type="evidence" value="ECO:0007669"/>
    <property type="project" value="InterPro"/>
</dbReference>
<organism evidence="5 6">
    <name type="scientific">Filimonas zeae</name>
    <dbReference type="NCBI Taxonomy" id="1737353"/>
    <lineage>
        <taxon>Bacteria</taxon>
        <taxon>Pseudomonadati</taxon>
        <taxon>Bacteroidota</taxon>
        <taxon>Chitinophagia</taxon>
        <taxon>Chitinophagales</taxon>
        <taxon>Chitinophagaceae</taxon>
        <taxon>Filimonas</taxon>
    </lineage>
</organism>
<dbReference type="RefSeq" id="WP_188950817.1">
    <property type="nucleotide sequence ID" value="NZ_BMIB01000001.1"/>
</dbReference>
<reference evidence="5" key="1">
    <citation type="journal article" date="2014" name="Int. J. Syst. Evol. Microbiol.">
        <title>Complete genome sequence of Corynebacterium casei LMG S-19264T (=DSM 44701T), isolated from a smear-ripened cheese.</title>
        <authorList>
            <consortium name="US DOE Joint Genome Institute (JGI-PGF)"/>
            <person name="Walter F."/>
            <person name="Albersmeier A."/>
            <person name="Kalinowski J."/>
            <person name="Ruckert C."/>
        </authorList>
    </citation>
    <scope>NUCLEOTIDE SEQUENCE</scope>
    <source>
        <strain evidence="5">CGMCC 1.15290</strain>
    </source>
</reference>
<keyword evidence="6" id="KW-1185">Reference proteome</keyword>
<evidence type="ECO:0000256" key="1">
    <source>
        <dbReference type="ARBA" id="ARBA00010990"/>
    </source>
</evidence>
<dbReference type="PANTHER" id="PTHR12215:SF10">
    <property type="entry name" value="L-AMINOADIPATE-SEMIALDEHYDE DEHYDROGENASE-PHOSPHOPANTETHEINYL TRANSFERASE"/>
    <property type="match status" value="1"/>
</dbReference>
<sequence length="209" mass="23730">MQPAEGADLWKVNVKEVYALVAAHRHLLTREEGERGSRFRRVEDASRFFTSRVVLKLLLAAYTGVAAEEIHIRRTAGGKPEADYPVAFNYSHSGSYVLFAFSRQQSGVDIEQMQEQFDYAPVAAQTFHPFELAYMQAGEDMRKRFYQLWTRKEAYLKMTGRGLDDQLSQLHTLRRSSIVSFDVDTEHTGALALEEGAAVTVVCRELVHP</sequence>
<evidence type="ECO:0000313" key="5">
    <source>
        <dbReference type="EMBL" id="GGH60970.1"/>
    </source>
</evidence>
<dbReference type="Pfam" id="PF01648">
    <property type="entry name" value="ACPS"/>
    <property type="match status" value="1"/>
</dbReference>
<evidence type="ECO:0000256" key="2">
    <source>
        <dbReference type="ARBA" id="ARBA00022679"/>
    </source>
</evidence>
<evidence type="ECO:0000259" key="3">
    <source>
        <dbReference type="Pfam" id="PF01648"/>
    </source>
</evidence>
<dbReference type="AlphaFoldDB" id="A0A917MSL0"/>
<evidence type="ECO:0000313" key="6">
    <source>
        <dbReference type="Proteomes" id="UP000627292"/>
    </source>
</evidence>
<dbReference type="Pfam" id="PF22624">
    <property type="entry name" value="AASDHPPT_N"/>
    <property type="match status" value="1"/>
</dbReference>
<gene>
    <name evidence="5" type="ORF">GCM10011379_09430</name>
</gene>
<keyword evidence="2" id="KW-0808">Transferase</keyword>
<dbReference type="SUPFAM" id="SSF56214">
    <property type="entry name" value="4'-phosphopantetheinyl transferase"/>
    <property type="match status" value="2"/>
</dbReference>
<dbReference type="EMBL" id="BMIB01000001">
    <property type="protein sequence ID" value="GGH60970.1"/>
    <property type="molecule type" value="Genomic_DNA"/>
</dbReference>
<proteinExistence type="inferred from homology"/>
<evidence type="ECO:0000259" key="4">
    <source>
        <dbReference type="Pfam" id="PF22624"/>
    </source>
</evidence>
<dbReference type="GO" id="GO:0008897">
    <property type="term" value="F:holo-[acyl-carrier-protein] synthase activity"/>
    <property type="evidence" value="ECO:0007669"/>
    <property type="project" value="InterPro"/>
</dbReference>
<dbReference type="InterPro" id="IPR050559">
    <property type="entry name" value="P-Pant_transferase_sf"/>
</dbReference>
<name>A0A917MSL0_9BACT</name>
<dbReference type="GO" id="GO:0019878">
    <property type="term" value="P:lysine biosynthetic process via aminoadipic acid"/>
    <property type="evidence" value="ECO:0007669"/>
    <property type="project" value="TreeGrafter"/>
</dbReference>
<comment type="caution">
    <text evidence="5">The sequence shown here is derived from an EMBL/GenBank/DDBJ whole genome shotgun (WGS) entry which is preliminary data.</text>
</comment>
<dbReference type="Proteomes" id="UP000627292">
    <property type="component" value="Unassembled WGS sequence"/>
</dbReference>
<dbReference type="InterPro" id="IPR037143">
    <property type="entry name" value="4-PPantetheinyl_Trfase_dom_sf"/>
</dbReference>
<dbReference type="GO" id="GO:0005829">
    <property type="term" value="C:cytosol"/>
    <property type="evidence" value="ECO:0007669"/>
    <property type="project" value="TreeGrafter"/>
</dbReference>
<reference evidence="5" key="2">
    <citation type="submission" date="2020-09" db="EMBL/GenBank/DDBJ databases">
        <authorList>
            <person name="Sun Q."/>
            <person name="Zhou Y."/>
        </authorList>
    </citation>
    <scope>NUCLEOTIDE SEQUENCE</scope>
    <source>
        <strain evidence="5">CGMCC 1.15290</strain>
    </source>
</reference>
<dbReference type="Gene3D" id="3.90.470.20">
    <property type="entry name" value="4'-phosphopantetheinyl transferase domain"/>
    <property type="match status" value="2"/>
</dbReference>
<accession>A0A917MSL0</accession>
<comment type="similarity">
    <text evidence="1">Belongs to the P-Pant transferase superfamily. Gsp/Sfp/HetI/AcpT family.</text>
</comment>